<evidence type="ECO:0000256" key="1">
    <source>
        <dbReference type="SAM" id="MobiDB-lite"/>
    </source>
</evidence>
<feature type="compositionally biased region" description="Polar residues" evidence="1">
    <location>
        <begin position="11"/>
        <end position="20"/>
    </location>
</feature>
<proteinExistence type="predicted"/>
<organism evidence="2 3">
    <name type="scientific">Araneus ventricosus</name>
    <name type="common">Orbweaver spider</name>
    <name type="synonym">Epeira ventricosa</name>
    <dbReference type="NCBI Taxonomy" id="182803"/>
    <lineage>
        <taxon>Eukaryota</taxon>
        <taxon>Metazoa</taxon>
        <taxon>Ecdysozoa</taxon>
        <taxon>Arthropoda</taxon>
        <taxon>Chelicerata</taxon>
        <taxon>Arachnida</taxon>
        <taxon>Araneae</taxon>
        <taxon>Araneomorphae</taxon>
        <taxon>Entelegynae</taxon>
        <taxon>Araneoidea</taxon>
        <taxon>Araneidae</taxon>
        <taxon>Araneus</taxon>
    </lineage>
</organism>
<dbReference type="AlphaFoldDB" id="A0A4Y2I584"/>
<comment type="caution">
    <text evidence="2">The sequence shown here is derived from an EMBL/GenBank/DDBJ whole genome shotgun (WGS) entry which is preliminary data.</text>
</comment>
<dbReference type="Proteomes" id="UP000499080">
    <property type="component" value="Unassembled WGS sequence"/>
</dbReference>
<name>A0A4Y2I584_ARAVE</name>
<reference evidence="2 3" key="1">
    <citation type="journal article" date="2019" name="Sci. Rep.">
        <title>Orb-weaving spider Araneus ventricosus genome elucidates the spidroin gene catalogue.</title>
        <authorList>
            <person name="Kono N."/>
            <person name="Nakamura H."/>
            <person name="Ohtoshi R."/>
            <person name="Moran D.A.P."/>
            <person name="Shinohara A."/>
            <person name="Yoshida Y."/>
            <person name="Fujiwara M."/>
            <person name="Mori M."/>
            <person name="Tomita M."/>
            <person name="Arakawa K."/>
        </authorList>
    </citation>
    <scope>NUCLEOTIDE SEQUENCE [LARGE SCALE GENOMIC DNA]</scope>
</reference>
<accession>A0A4Y2I584</accession>
<evidence type="ECO:0000313" key="2">
    <source>
        <dbReference type="EMBL" id="GBM72690.1"/>
    </source>
</evidence>
<feature type="region of interest" description="Disordered" evidence="1">
    <location>
        <begin position="26"/>
        <end position="68"/>
    </location>
</feature>
<gene>
    <name evidence="2" type="ORF">AVEN_143827_1</name>
</gene>
<feature type="region of interest" description="Disordered" evidence="1">
    <location>
        <begin position="1"/>
        <end position="20"/>
    </location>
</feature>
<dbReference type="EMBL" id="BGPR01261447">
    <property type="protein sequence ID" value="GBM72690.1"/>
    <property type="molecule type" value="Genomic_DNA"/>
</dbReference>
<protein>
    <submittedName>
        <fullName evidence="2">Uncharacterized protein</fullName>
    </submittedName>
</protein>
<evidence type="ECO:0000313" key="3">
    <source>
        <dbReference type="Proteomes" id="UP000499080"/>
    </source>
</evidence>
<feature type="non-terminal residue" evidence="2">
    <location>
        <position position="1"/>
    </location>
</feature>
<sequence>LKNLRCRTTSKEVATSQRRRIQVTNFQSDFHTVDSEETDDAAKKGPLQRNRDIQPSPPDTKFRVAKVT</sequence>
<keyword evidence="3" id="KW-1185">Reference proteome</keyword>